<sequence length="207" mass="23737">MNSPRYKKKKIRKTNLPALFAGLLIVGIAFIFSINVLSDDSKTAEESIQQKGEVTKEQFIDRISPHAKELQASYGVLPSIIIGQGILESNWGQSTLASKYNNLFGIKAYGDQKKINLETREYINEEWIVIQGDFRVYDTWEESMDDHTRLFVNGVTWNPRLYEHVLLAKNYKQAARALQEAGYATDPTYADKVIHVIESYDLNQYDH</sequence>
<comment type="similarity">
    <text evidence="1">Belongs to the glycosyl hydrolase 73 family.</text>
</comment>
<dbReference type="Gene3D" id="4.10.80.30">
    <property type="entry name" value="DNA polymerase, domain 6"/>
    <property type="match status" value="1"/>
</dbReference>
<dbReference type="EMBL" id="CP013614">
    <property type="protein sequence ID" value="ALS00888.1"/>
    <property type="molecule type" value="Genomic_DNA"/>
</dbReference>
<dbReference type="Pfam" id="PF01832">
    <property type="entry name" value="Glucosaminidase"/>
    <property type="match status" value="1"/>
</dbReference>
<dbReference type="KEGG" id="ess:ATZ33_05745"/>
<proteinExistence type="inferred from homology"/>
<dbReference type="PANTHER" id="PTHR33308">
    <property type="entry name" value="PEPTIDOGLYCAN HYDROLASE FLGJ"/>
    <property type="match status" value="1"/>
</dbReference>
<dbReference type="AlphaFoldDB" id="A0A0S3K9L3"/>
<feature type="domain" description="Mannosyl-glycoprotein endo-beta-N-acetylglucosamidase-like" evidence="3">
    <location>
        <begin position="50"/>
        <end position="206"/>
    </location>
</feature>
<reference evidence="4 6" key="2">
    <citation type="submission" date="2015-12" db="EMBL/GenBank/DDBJ databases">
        <authorList>
            <person name="Lauer A."/>
            <person name="Humrighouse B."/>
            <person name="Loparev V."/>
            <person name="Shewmaker P.L."/>
            <person name="Whitney A.M."/>
            <person name="McLaughlin R.W."/>
        </authorList>
    </citation>
    <scope>NUCLEOTIDE SEQUENCE [LARGE SCALE GENOMIC DNA]</scope>
    <source>
        <strain evidence="4 6">LMG 23085</strain>
    </source>
</reference>
<name>A0A0S3K9L3_9ENTE</name>
<dbReference type="SMART" id="SM00047">
    <property type="entry name" value="LYZ2"/>
    <property type="match status" value="1"/>
</dbReference>
<dbReference type="OrthoDB" id="977752at2"/>
<keyword evidence="6" id="KW-1185">Reference proteome</keyword>
<dbReference type="PRINTS" id="PR01002">
    <property type="entry name" value="FLGFLGJ"/>
</dbReference>
<keyword evidence="2" id="KW-0378">Hydrolase</keyword>
<dbReference type="RefSeq" id="WP_071877852.1">
    <property type="nucleotide sequence ID" value="NZ_JXLC01000012.1"/>
</dbReference>
<evidence type="ECO:0000313" key="7">
    <source>
        <dbReference type="Proteomes" id="UP000183039"/>
    </source>
</evidence>
<evidence type="ECO:0000313" key="6">
    <source>
        <dbReference type="Proteomes" id="UP000065511"/>
    </source>
</evidence>
<organism evidence="5 7">
    <name type="scientific">Enterococcus silesiacus</name>
    <dbReference type="NCBI Taxonomy" id="332949"/>
    <lineage>
        <taxon>Bacteria</taxon>
        <taxon>Bacillati</taxon>
        <taxon>Bacillota</taxon>
        <taxon>Bacilli</taxon>
        <taxon>Lactobacillales</taxon>
        <taxon>Enterococcaceae</taxon>
        <taxon>Enterococcus</taxon>
    </lineage>
</organism>
<evidence type="ECO:0000313" key="5">
    <source>
        <dbReference type="EMBL" id="OJG91633.1"/>
    </source>
</evidence>
<dbReference type="Gene3D" id="1.10.530.10">
    <property type="match status" value="1"/>
</dbReference>
<dbReference type="Proteomes" id="UP000183039">
    <property type="component" value="Unassembled WGS sequence"/>
</dbReference>
<dbReference type="InterPro" id="IPR002901">
    <property type="entry name" value="MGlyc_endo_b_GlcNAc-like_dom"/>
</dbReference>
<dbReference type="Proteomes" id="UP000065511">
    <property type="component" value="Chromosome"/>
</dbReference>
<evidence type="ECO:0000256" key="2">
    <source>
        <dbReference type="ARBA" id="ARBA00022801"/>
    </source>
</evidence>
<dbReference type="EMBL" id="JXLC01000012">
    <property type="protein sequence ID" value="OJG91633.1"/>
    <property type="molecule type" value="Genomic_DNA"/>
</dbReference>
<accession>A0A0S3K9L3</accession>
<evidence type="ECO:0000313" key="4">
    <source>
        <dbReference type="EMBL" id="ALS00888.1"/>
    </source>
</evidence>
<evidence type="ECO:0000259" key="3">
    <source>
        <dbReference type="SMART" id="SM00047"/>
    </source>
</evidence>
<dbReference type="GO" id="GO:0004040">
    <property type="term" value="F:amidase activity"/>
    <property type="evidence" value="ECO:0007669"/>
    <property type="project" value="InterPro"/>
</dbReference>
<evidence type="ECO:0000256" key="1">
    <source>
        <dbReference type="ARBA" id="ARBA00010266"/>
    </source>
</evidence>
<dbReference type="PANTHER" id="PTHR33308:SF9">
    <property type="entry name" value="PEPTIDOGLYCAN HYDROLASE FLGJ"/>
    <property type="match status" value="1"/>
</dbReference>
<gene>
    <name evidence="4" type="ORF">ATZ33_05745</name>
    <name evidence="5" type="ORF">RV15_GL000517</name>
</gene>
<reference evidence="5 7" key="1">
    <citation type="submission" date="2014-12" db="EMBL/GenBank/DDBJ databases">
        <title>Draft genome sequences of 29 type strains of Enterococci.</title>
        <authorList>
            <person name="Zhong Z."/>
            <person name="Sun Z."/>
            <person name="Liu W."/>
            <person name="Zhang W."/>
            <person name="Zhang H."/>
        </authorList>
    </citation>
    <scope>NUCLEOTIDE SEQUENCE [LARGE SCALE GENOMIC DNA]</scope>
    <source>
        <strain evidence="5 7">DSM 22801</strain>
    </source>
</reference>
<protein>
    <submittedName>
        <fullName evidence="5">N-acetylmuramoyl-L-alanine amidase</fullName>
    </submittedName>
</protein>
<dbReference type="InterPro" id="IPR051056">
    <property type="entry name" value="Glycosyl_Hydrolase_73"/>
</dbReference>